<keyword evidence="3" id="KW-1185">Reference proteome</keyword>
<dbReference type="FunFam" id="3.30.420.10:FF:000063">
    <property type="entry name" value="Retrovirus-related Pol polyprotein from transposon 297-like Protein"/>
    <property type="match status" value="1"/>
</dbReference>
<dbReference type="Gene3D" id="1.10.340.70">
    <property type="match status" value="1"/>
</dbReference>
<dbReference type="FunFam" id="1.10.340.70:FF:000003">
    <property type="entry name" value="Protein CBG25708"/>
    <property type="match status" value="1"/>
</dbReference>
<organism evidence="2 3">
    <name type="scientific">Paramuricea clavata</name>
    <name type="common">Red gorgonian</name>
    <name type="synonym">Violescent sea-whip</name>
    <dbReference type="NCBI Taxonomy" id="317549"/>
    <lineage>
        <taxon>Eukaryota</taxon>
        <taxon>Metazoa</taxon>
        <taxon>Cnidaria</taxon>
        <taxon>Anthozoa</taxon>
        <taxon>Octocorallia</taxon>
        <taxon>Malacalcyonacea</taxon>
        <taxon>Plexauridae</taxon>
        <taxon>Paramuricea</taxon>
    </lineage>
</organism>
<dbReference type="InterPro" id="IPR012337">
    <property type="entry name" value="RNaseH-like_sf"/>
</dbReference>
<dbReference type="InterPro" id="IPR041588">
    <property type="entry name" value="Integrase_H2C2"/>
</dbReference>
<dbReference type="SUPFAM" id="SSF53098">
    <property type="entry name" value="Ribonuclease H-like"/>
    <property type="match status" value="1"/>
</dbReference>
<dbReference type="InterPro" id="IPR036397">
    <property type="entry name" value="RNaseH_sf"/>
</dbReference>
<feature type="compositionally biased region" description="Basic residues" evidence="1">
    <location>
        <begin position="419"/>
        <end position="428"/>
    </location>
</feature>
<comment type="caution">
    <text evidence="2">The sequence shown here is derived from an EMBL/GenBank/DDBJ whole genome shotgun (WGS) entry which is preliminary data.</text>
</comment>
<dbReference type="InterPro" id="IPR001584">
    <property type="entry name" value="Integrase_cat-core"/>
</dbReference>
<accession>A0A6S7I4G1</accession>
<sequence>MESCADRYVHYLAEQLTPIAMNTEEIQEHSKTDPELILVRQCIENNQSHKLPPQYKPLEQELSIVDNIIRRGNRIILPTKLRSKAIKLAHEDHVGMTKTKQRIRSKLWWPNMDKDIEQHIRTCHPCQIVGKPDRPEPVQSTKLPDEPWTELAIDVCGPFPTGEYVVSLNDYYSRWPEATILRTVTSAKILEWLDNVFATHGYPKQIKSDNASYFTSQEFKQTLTSWGIQQHFITPYWPQANGKIERFNQVILKHVLTSNTTGRDWRKSLPMMLRNYRTTPHQSTGETPAMMLMHRELRTKLPSVKSCKSYDDTRAQQVDAKAKQQAKEYADGKRRAREKDFKIGDKVLLQLQDQHGQKYKRNSDHEPAEGKDEEDDTEHPANEQVPQQVPQPEEETPPQPEQVTQPLPHSQQPLSVHSPPRKRSARKTKLPERFGY</sequence>
<dbReference type="GO" id="GO:0015074">
    <property type="term" value="P:DNA integration"/>
    <property type="evidence" value="ECO:0007669"/>
    <property type="project" value="InterPro"/>
</dbReference>
<dbReference type="PANTHER" id="PTHR37984:SF11">
    <property type="entry name" value="INTEGRASE CATALYTIC DOMAIN-CONTAINING PROTEIN"/>
    <property type="match status" value="1"/>
</dbReference>
<dbReference type="PROSITE" id="PS50994">
    <property type="entry name" value="INTEGRASE"/>
    <property type="match status" value="1"/>
</dbReference>
<reference evidence="2" key="1">
    <citation type="submission" date="2020-04" db="EMBL/GenBank/DDBJ databases">
        <authorList>
            <person name="Alioto T."/>
            <person name="Alioto T."/>
            <person name="Gomez Garrido J."/>
        </authorList>
    </citation>
    <scope>NUCLEOTIDE SEQUENCE</scope>
    <source>
        <strain evidence="2">A484AB</strain>
    </source>
</reference>
<dbReference type="GO" id="GO:0003676">
    <property type="term" value="F:nucleic acid binding"/>
    <property type="evidence" value="ECO:0007669"/>
    <property type="project" value="InterPro"/>
</dbReference>
<dbReference type="Gene3D" id="3.30.420.10">
    <property type="entry name" value="Ribonuclease H-like superfamily/Ribonuclease H"/>
    <property type="match status" value="1"/>
</dbReference>
<proteinExistence type="predicted"/>
<evidence type="ECO:0000313" key="3">
    <source>
        <dbReference type="Proteomes" id="UP001152795"/>
    </source>
</evidence>
<name>A0A6S7I4G1_PARCT</name>
<dbReference type="InterPro" id="IPR050951">
    <property type="entry name" value="Retrovirus_Pol_polyprotein"/>
</dbReference>
<dbReference type="Pfam" id="PF00665">
    <property type="entry name" value="rve"/>
    <property type="match status" value="1"/>
</dbReference>
<dbReference type="Pfam" id="PF17921">
    <property type="entry name" value="Integrase_H2C2"/>
    <property type="match status" value="1"/>
</dbReference>
<protein>
    <submittedName>
        <fullName evidence="2">Transposon Tf2-6 poly</fullName>
    </submittedName>
</protein>
<dbReference type="PANTHER" id="PTHR37984">
    <property type="entry name" value="PROTEIN CBG26694"/>
    <property type="match status" value="1"/>
</dbReference>
<evidence type="ECO:0000313" key="2">
    <source>
        <dbReference type="EMBL" id="CAB4001252.1"/>
    </source>
</evidence>
<dbReference type="AlphaFoldDB" id="A0A6S7I4G1"/>
<evidence type="ECO:0000256" key="1">
    <source>
        <dbReference type="SAM" id="MobiDB-lite"/>
    </source>
</evidence>
<feature type="region of interest" description="Disordered" evidence="1">
    <location>
        <begin position="308"/>
        <end position="337"/>
    </location>
</feature>
<gene>
    <name evidence="2" type="ORF">PACLA_8A026127</name>
</gene>
<feature type="region of interest" description="Disordered" evidence="1">
    <location>
        <begin position="352"/>
        <end position="436"/>
    </location>
</feature>
<dbReference type="EMBL" id="CACRXK020004043">
    <property type="protein sequence ID" value="CAB4001252.1"/>
    <property type="molecule type" value="Genomic_DNA"/>
</dbReference>
<dbReference type="OrthoDB" id="775972at2759"/>
<feature type="compositionally biased region" description="Basic and acidic residues" evidence="1">
    <location>
        <begin position="361"/>
        <end position="370"/>
    </location>
</feature>
<dbReference type="Proteomes" id="UP001152795">
    <property type="component" value="Unassembled WGS sequence"/>
</dbReference>